<dbReference type="AlphaFoldDB" id="A0A2N6CST8"/>
<gene>
    <name evidence="1" type="ORF">C0630_16745</name>
</gene>
<protein>
    <recommendedName>
        <fullName evidence="3">Cytochrome c domain-containing protein</fullName>
    </recommendedName>
</protein>
<evidence type="ECO:0000313" key="1">
    <source>
        <dbReference type="EMBL" id="PLX60171.1"/>
    </source>
</evidence>
<dbReference type="Proteomes" id="UP000235015">
    <property type="component" value="Unassembled WGS sequence"/>
</dbReference>
<evidence type="ECO:0008006" key="3">
    <source>
        <dbReference type="Google" id="ProtNLM"/>
    </source>
</evidence>
<dbReference type="STRING" id="1111735.GCA_000428045_03639"/>
<accession>A0A2N6CST8</accession>
<evidence type="ECO:0000313" key="2">
    <source>
        <dbReference type="Proteomes" id="UP000235015"/>
    </source>
</evidence>
<comment type="caution">
    <text evidence="1">The sequence shown here is derived from an EMBL/GenBank/DDBJ whole genome shotgun (WGS) entry which is preliminary data.</text>
</comment>
<reference evidence="1 2" key="1">
    <citation type="submission" date="2017-11" db="EMBL/GenBank/DDBJ databases">
        <title>Genome-resolved metagenomics identifies genetic mobility, metabolic interactions, and unexpected diversity in perchlorate-reducing communities.</title>
        <authorList>
            <person name="Barnum T.P."/>
            <person name="Figueroa I.A."/>
            <person name="Carlstrom C.I."/>
            <person name="Lucas L.N."/>
            <person name="Engelbrektson A.L."/>
            <person name="Coates J.D."/>
        </authorList>
    </citation>
    <scope>NUCLEOTIDE SEQUENCE [LARGE SCALE GENOMIC DNA]</scope>
    <source>
        <strain evidence="1">BM301</strain>
    </source>
</reference>
<name>A0A2N6CST8_9GAMM</name>
<dbReference type="EMBL" id="PKUN01000027">
    <property type="protein sequence ID" value="PLX60171.1"/>
    <property type="molecule type" value="Genomic_DNA"/>
</dbReference>
<proteinExistence type="predicted"/>
<sequence length="209" mass="23240">MSRFLVGLVAGIALLIPATVFSAGEHQRRFAVELALLAGDSRLLVEEKLSAEKRQWIEGRIASSLNVLPLLARYYLQESGLDEASLLDQIEGLQLRAIDSAALLKAAREMSQRFPIRFPVYLKQPLDSLTKYQTVSDYQQLCLGCHIAPAPDTSVVIGNFGAFARSIPDDEWLARLLGGLRGDSYTAYENPFSDAEISGFYRYIRDELP</sequence>
<dbReference type="RefSeq" id="WP_273440674.1">
    <property type="nucleotide sequence ID" value="NZ_PKUN01000027.1"/>
</dbReference>
<organism evidence="1 2">
    <name type="scientific">Sedimenticola selenatireducens</name>
    <dbReference type="NCBI Taxonomy" id="191960"/>
    <lineage>
        <taxon>Bacteria</taxon>
        <taxon>Pseudomonadati</taxon>
        <taxon>Pseudomonadota</taxon>
        <taxon>Gammaproteobacteria</taxon>
        <taxon>Chromatiales</taxon>
        <taxon>Sedimenticolaceae</taxon>
        <taxon>Sedimenticola</taxon>
    </lineage>
</organism>